<name>A0ABW0KMF7_9BACT</name>
<evidence type="ECO:0000313" key="3">
    <source>
        <dbReference type="Proteomes" id="UP001596052"/>
    </source>
</evidence>
<dbReference type="EMBL" id="JBHSMQ010000001">
    <property type="protein sequence ID" value="MFC5453891.1"/>
    <property type="molecule type" value="Genomic_DNA"/>
</dbReference>
<reference evidence="3" key="1">
    <citation type="journal article" date="2019" name="Int. J. Syst. Evol. Microbiol.">
        <title>The Global Catalogue of Microorganisms (GCM) 10K type strain sequencing project: providing services to taxonomists for standard genome sequencing and annotation.</title>
        <authorList>
            <consortium name="The Broad Institute Genomics Platform"/>
            <consortium name="The Broad Institute Genome Sequencing Center for Infectious Disease"/>
            <person name="Wu L."/>
            <person name="Ma J."/>
        </authorList>
    </citation>
    <scope>NUCLEOTIDE SEQUENCE [LARGE SCALE GENOMIC DNA]</scope>
    <source>
        <strain evidence="3">CGMCC 4.1469</strain>
    </source>
</reference>
<gene>
    <name evidence="2" type="ORF">ACFQDI_03400</name>
</gene>
<evidence type="ECO:0000256" key="1">
    <source>
        <dbReference type="SAM" id="Phobius"/>
    </source>
</evidence>
<keyword evidence="1" id="KW-1133">Transmembrane helix</keyword>
<sequence length="59" mass="6846">MNDDSGNPRQTSNSSTIALVVLLVPLLYAPMFWLYDHTSLKQPLDSYMAWWERLGSRKM</sequence>
<dbReference type="Proteomes" id="UP001596052">
    <property type="component" value="Unassembled WGS sequence"/>
</dbReference>
<organism evidence="2 3">
    <name type="scientific">Prosthecobacter fluviatilis</name>
    <dbReference type="NCBI Taxonomy" id="445931"/>
    <lineage>
        <taxon>Bacteria</taxon>
        <taxon>Pseudomonadati</taxon>
        <taxon>Verrucomicrobiota</taxon>
        <taxon>Verrucomicrobiia</taxon>
        <taxon>Verrucomicrobiales</taxon>
        <taxon>Verrucomicrobiaceae</taxon>
        <taxon>Prosthecobacter</taxon>
    </lineage>
</organism>
<comment type="caution">
    <text evidence="2">The sequence shown here is derived from an EMBL/GenBank/DDBJ whole genome shotgun (WGS) entry which is preliminary data.</text>
</comment>
<keyword evidence="3" id="KW-1185">Reference proteome</keyword>
<keyword evidence="1" id="KW-0472">Membrane</keyword>
<feature type="transmembrane region" description="Helical" evidence="1">
    <location>
        <begin position="16"/>
        <end position="35"/>
    </location>
</feature>
<protein>
    <submittedName>
        <fullName evidence="2">Uncharacterized protein</fullName>
    </submittedName>
</protein>
<dbReference type="RefSeq" id="WP_377163411.1">
    <property type="nucleotide sequence ID" value="NZ_JBHSMQ010000001.1"/>
</dbReference>
<accession>A0ABW0KMF7</accession>
<keyword evidence="1" id="KW-0812">Transmembrane</keyword>
<evidence type="ECO:0000313" key="2">
    <source>
        <dbReference type="EMBL" id="MFC5453891.1"/>
    </source>
</evidence>
<proteinExistence type="predicted"/>